<protein>
    <submittedName>
        <fullName evidence="2">Uncharacterized protein</fullName>
    </submittedName>
</protein>
<accession>A0AAD6V938</accession>
<comment type="caution">
    <text evidence="2">The sequence shown here is derived from an EMBL/GenBank/DDBJ whole genome shotgun (WGS) entry which is preliminary data.</text>
</comment>
<organism evidence="2 3">
    <name type="scientific">Mycena pura</name>
    <dbReference type="NCBI Taxonomy" id="153505"/>
    <lineage>
        <taxon>Eukaryota</taxon>
        <taxon>Fungi</taxon>
        <taxon>Dikarya</taxon>
        <taxon>Basidiomycota</taxon>
        <taxon>Agaricomycotina</taxon>
        <taxon>Agaricomycetes</taxon>
        <taxon>Agaricomycetidae</taxon>
        <taxon>Agaricales</taxon>
        <taxon>Marasmiineae</taxon>
        <taxon>Mycenaceae</taxon>
        <taxon>Mycena</taxon>
    </lineage>
</organism>
<sequence length="141" mass="15297">MTLTMRACRAPQLWLRALKAFKRWLPMPANVTFIQCWCYSSIYQMCWTRHIDDGAHVRERAGDDDVFADHDGAGTLRLLPACPSDVVSALVSPEELGATLRPGSHGNGGGSEEMTIKEQLAHGTDANAEGSGVKEAAMKPA</sequence>
<dbReference type="Proteomes" id="UP001219525">
    <property type="component" value="Unassembled WGS sequence"/>
</dbReference>
<gene>
    <name evidence="2" type="ORF">GGX14DRAFT_569781</name>
</gene>
<name>A0AAD6V938_9AGAR</name>
<feature type="region of interest" description="Disordered" evidence="1">
    <location>
        <begin position="97"/>
        <end position="141"/>
    </location>
</feature>
<dbReference type="AlphaFoldDB" id="A0AAD6V938"/>
<dbReference type="EMBL" id="JARJCW010000048">
    <property type="protein sequence ID" value="KAJ7204191.1"/>
    <property type="molecule type" value="Genomic_DNA"/>
</dbReference>
<evidence type="ECO:0000313" key="3">
    <source>
        <dbReference type="Proteomes" id="UP001219525"/>
    </source>
</evidence>
<evidence type="ECO:0000313" key="2">
    <source>
        <dbReference type="EMBL" id="KAJ7204191.1"/>
    </source>
</evidence>
<evidence type="ECO:0000256" key="1">
    <source>
        <dbReference type="SAM" id="MobiDB-lite"/>
    </source>
</evidence>
<reference evidence="2" key="1">
    <citation type="submission" date="2023-03" db="EMBL/GenBank/DDBJ databases">
        <title>Massive genome expansion in bonnet fungi (Mycena s.s.) driven by repeated elements and novel gene families across ecological guilds.</title>
        <authorList>
            <consortium name="Lawrence Berkeley National Laboratory"/>
            <person name="Harder C.B."/>
            <person name="Miyauchi S."/>
            <person name="Viragh M."/>
            <person name="Kuo A."/>
            <person name="Thoen E."/>
            <person name="Andreopoulos B."/>
            <person name="Lu D."/>
            <person name="Skrede I."/>
            <person name="Drula E."/>
            <person name="Henrissat B."/>
            <person name="Morin E."/>
            <person name="Kohler A."/>
            <person name="Barry K."/>
            <person name="LaButti K."/>
            <person name="Morin E."/>
            <person name="Salamov A."/>
            <person name="Lipzen A."/>
            <person name="Mereny Z."/>
            <person name="Hegedus B."/>
            <person name="Baldrian P."/>
            <person name="Stursova M."/>
            <person name="Weitz H."/>
            <person name="Taylor A."/>
            <person name="Grigoriev I.V."/>
            <person name="Nagy L.G."/>
            <person name="Martin F."/>
            <person name="Kauserud H."/>
        </authorList>
    </citation>
    <scope>NUCLEOTIDE SEQUENCE</scope>
    <source>
        <strain evidence="2">9144</strain>
    </source>
</reference>
<proteinExistence type="predicted"/>
<keyword evidence="3" id="KW-1185">Reference proteome</keyword>